<reference evidence="2" key="2">
    <citation type="submission" date="2013-04" db="UniProtKB">
        <authorList>
            <consortium name="EnsemblPlants"/>
        </authorList>
    </citation>
    <scope>IDENTIFICATION</scope>
</reference>
<accession>J3M4B6</accession>
<evidence type="ECO:0000313" key="3">
    <source>
        <dbReference type="Proteomes" id="UP000006038"/>
    </source>
</evidence>
<feature type="compositionally biased region" description="Basic residues" evidence="1">
    <location>
        <begin position="8"/>
        <end position="23"/>
    </location>
</feature>
<feature type="region of interest" description="Disordered" evidence="1">
    <location>
        <begin position="48"/>
        <end position="118"/>
    </location>
</feature>
<feature type="compositionally biased region" description="Basic residues" evidence="1">
    <location>
        <begin position="54"/>
        <end position="75"/>
    </location>
</feature>
<dbReference type="AlphaFoldDB" id="J3M4B6"/>
<evidence type="ECO:0000313" key="2">
    <source>
        <dbReference type="EnsemblPlants" id="OB05G14400.1"/>
    </source>
</evidence>
<evidence type="ECO:0000256" key="1">
    <source>
        <dbReference type="SAM" id="MobiDB-lite"/>
    </source>
</evidence>
<keyword evidence="3" id="KW-1185">Reference proteome</keyword>
<dbReference type="Proteomes" id="UP000006038">
    <property type="component" value="Chromosome 5"/>
</dbReference>
<feature type="region of interest" description="Disordered" evidence="1">
    <location>
        <begin position="1"/>
        <end position="30"/>
    </location>
</feature>
<name>J3M4B6_ORYBR</name>
<dbReference type="Gramene" id="OB05G14400.1">
    <property type="protein sequence ID" value="OB05G14400.1"/>
    <property type="gene ID" value="OB05G14400"/>
</dbReference>
<protein>
    <submittedName>
        <fullName evidence="2">Uncharacterized protein</fullName>
    </submittedName>
</protein>
<proteinExistence type="predicted"/>
<organism evidence="2">
    <name type="scientific">Oryza brachyantha</name>
    <name type="common">malo sina</name>
    <dbReference type="NCBI Taxonomy" id="4533"/>
    <lineage>
        <taxon>Eukaryota</taxon>
        <taxon>Viridiplantae</taxon>
        <taxon>Streptophyta</taxon>
        <taxon>Embryophyta</taxon>
        <taxon>Tracheophyta</taxon>
        <taxon>Spermatophyta</taxon>
        <taxon>Magnoliopsida</taxon>
        <taxon>Liliopsida</taxon>
        <taxon>Poales</taxon>
        <taxon>Poaceae</taxon>
        <taxon>BOP clade</taxon>
        <taxon>Oryzoideae</taxon>
        <taxon>Oryzeae</taxon>
        <taxon>Oryzinae</taxon>
        <taxon>Oryza</taxon>
    </lineage>
</organism>
<dbReference type="HOGENOM" id="CLU_1565278_0_0_1"/>
<reference evidence="2" key="1">
    <citation type="journal article" date="2013" name="Nat. Commun.">
        <title>Whole-genome sequencing of Oryza brachyantha reveals mechanisms underlying Oryza genome evolution.</title>
        <authorList>
            <person name="Chen J."/>
            <person name="Huang Q."/>
            <person name="Gao D."/>
            <person name="Wang J."/>
            <person name="Lang Y."/>
            <person name="Liu T."/>
            <person name="Li B."/>
            <person name="Bai Z."/>
            <person name="Luis Goicoechea J."/>
            <person name="Liang C."/>
            <person name="Chen C."/>
            <person name="Zhang W."/>
            <person name="Sun S."/>
            <person name="Liao Y."/>
            <person name="Zhang X."/>
            <person name="Yang L."/>
            <person name="Song C."/>
            <person name="Wang M."/>
            <person name="Shi J."/>
            <person name="Liu G."/>
            <person name="Liu J."/>
            <person name="Zhou H."/>
            <person name="Zhou W."/>
            <person name="Yu Q."/>
            <person name="An N."/>
            <person name="Chen Y."/>
            <person name="Cai Q."/>
            <person name="Wang B."/>
            <person name="Liu B."/>
            <person name="Min J."/>
            <person name="Huang Y."/>
            <person name="Wu H."/>
            <person name="Li Z."/>
            <person name="Zhang Y."/>
            <person name="Yin Y."/>
            <person name="Song W."/>
            <person name="Jiang J."/>
            <person name="Jackson S.A."/>
            <person name="Wing R.A."/>
            <person name="Wang J."/>
            <person name="Chen M."/>
        </authorList>
    </citation>
    <scope>NUCLEOTIDE SEQUENCE [LARGE SCALE GENOMIC DNA]</scope>
    <source>
        <strain evidence="2">cv. IRGC 101232</strain>
    </source>
</reference>
<sequence length="171" mass="19134">MKMDSRTRPRSVKIKGKIKKKDGKKPTASTALQQKISLCYPLHKFRCSHDARAHKSSKKRIKRKRKPNNFSRRSRSVQPQNQIAPPSGRRAGWSSSSPEKARNARGVARRIPPPRSPLPPSPLTIQLYYYFPSAVAAAAGQASPREVAVEEIAGVALARRLSDRREFLSVV</sequence>
<dbReference type="EnsemblPlants" id="OB05G14400.1">
    <property type="protein sequence ID" value="OB05G14400.1"/>
    <property type="gene ID" value="OB05G14400"/>
</dbReference>